<feature type="transmembrane region" description="Helical" evidence="1">
    <location>
        <begin position="344"/>
        <end position="364"/>
    </location>
</feature>
<proteinExistence type="predicted"/>
<accession>A0ABV7YG53</accession>
<name>A0ABV7YG53_9ACTN</name>
<dbReference type="Pfam" id="PF04235">
    <property type="entry name" value="DUF418"/>
    <property type="match status" value="1"/>
</dbReference>
<evidence type="ECO:0000259" key="2">
    <source>
        <dbReference type="Pfam" id="PF04235"/>
    </source>
</evidence>
<dbReference type="PANTHER" id="PTHR30590:SF2">
    <property type="entry name" value="INNER MEMBRANE PROTEIN"/>
    <property type="match status" value="1"/>
</dbReference>
<protein>
    <submittedName>
        <fullName evidence="3">DUF418 domain-containing protein</fullName>
    </submittedName>
</protein>
<reference evidence="4" key="1">
    <citation type="journal article" date="2019" name="Int. J. Syst. Evol. Microbiol.">
        <title>The Global Catalogue of Microorganisms (GCM) 10K type strain sequencing project: providing services to taxonomists for standard genome sequencing and annotation.</title>
        <authorList>
            <consortium name="The Broad Institute Genomics Platform"/>
            <consortium name="The Broad Institute Genome Sequencing Center for Infectious Disease"/>
            <person name="Wu L."/>
            <person name="Ma J."/>
        </authorList>
    </citation>
    <scope>NUCLEOTIDE SEQUENCE [LARGE SCALE GENOMIC DNA]</scope>
    <source>
        <strain evidence="4">CGMCC 4.7241</strain>
    </source>
</reference>
<dbReference type="Proteomes" id="UP001595699">
    <property type="component" value="Unassembled WGS sequence"/>
</dbReference>
<evidence type="ECO:0000313" key="3">
    <source>
        <dbReference type="EMBL" id="MFC3762645.1"/>
    </source>
</evidence>
<keyword evidence="1" id="KW-0472">Membrane</keyword>
<evidence type="ECO:0000256" key="1">
    <source>
        <dbReference type="SAM" id="Phobius"/>
    </source>
</evidence>
<dbReference type="PANTHER" id="PTHR30590">
    <property type="entry name" value="INNER MEMBRANE PROTEIN"/>
    <property type="match status" value="1"/>
</dbReference>
<keyword evidence="1" id="KW-0812">Transmembrane</keyword>
<dbReference type="InterPro" id="IPR007349">
    <property type="entry name" value="DUF418"/>
</dbReference>
<feature type="transmembrane region" description="Helical" evidence="1">
    <location>
        <begin position="321"/>
        <end position="338"/>
    </location>
</feature>
<organism evidence="3 4">
    <name type="scientific">Tenggerimyces flavus</name>
    <dbReference type="NCBI Taxonomy" id="1708749"/>
    <lineage>
        <taxon>Bacteria</taxon>
        <taxon>Bacillati</taxon>
        <taxon>Actinomycetota</taxon>
        <taxon>Actinomycetes</taxon>
        <taxon>Propionibacteriales</taxon>
        <taxon>Nocardioidaceae</taxon>
        <taxon>Tenggerimyces</taxon>
    </lineage>
</organism>
<keyword evidence="1" id="KW-1133">Transmembrane helix</keyword>
<dbReference type="EMBL" id="JBHRZH010000015">
    <property type="protein sequence ID" value="MFC3762645.1"/>
    <property type="molecule type" value="Genomic_DNA"/>
</dbReference>
<sequence>MTAVTAPAPGPTRLGERVLAPDLARGFMLLCIALANSHYFLQGGPTLGGFPRGLTGVDGVVAGVLSSAVDGRSYPMFATLFGYGVAHIYARQQAAGREWKPTRKLLRRRSLWMIAIGLLHGLLLYVGDIIAAYGILAFLLVPVLRWKDRWVAGLAALFFVVLAVPYGDSGSLAISSADKVDTTMVPETIVSQLVDRALALPLVVPWEPVALAFPFLVGILAARHRVLDEPARHLTLLRWMAVVGIAVGLLGGLPTGLMVSGVIAQPADATLNLFGTLHDSTGYFGGFGYAAAIALLAVRLSARRGVVTQAIAAVGQRSMTCYLSQSVVWTVVFAGYALDLSGTLSVTAVAGIALATWLATVVIADLMRRRDRRGPFEVLLRRLTYQR</sequence>
<feature type="transmembrane region" description="Helical" evidence="1">
    <location>
        <begin position="239"/>
        <end position="263"/>
    </location>
</feature>
<keyword evidence="4" id="KW-1185">Reference proteome</keyword>
<comment type="caution">
    <text evidence="3">The sequence shown here is derived from an EMBL/GenBank/DDBJ whole genome shotgun (WGS) entry which is preliminary data.</text>
</comment>
<dbReference type="RefSeq" id="WP_205118922.1">
    <property type="nucleotide sequence ID" value="NZ_JAFBCM010000001.1"/>
</dbReference>
<feature type="domain" description="DUF418" evidence="2">
    <location>
        <begin position="221"/>
        <end position="386"/>
    </location>
</feature>
<dbReference type="InterPro" id="IPR052529">
    <property type="entry name" value="Bact_Transport_Assoc"/>
</dbReference>
<evidence type="ECO:0000313" key="4">
    <source>
        <dbReference type="Proteomes" id="UP001595699"/>
    </source>
</evidence>
<feature type="transmembrane region" description="Helical" evidence="1">
    <location>
        <begin position="150"/>
        <end position="167"/>
    </location>
</feature>
<feature type="transmembrane region" description="Helical" evidence="1">
    <location>
        <begin position="111"/>
        <end position="144"/>
    </location>
</feature>
<feature type="transmembrane region" description="Helical" evidence="1">
    <location>
        <begin position="283"/>
        <end position="300"/>
    </location>
</feature>
<gene>
    <name evidence="3" type="ORF">ACFOUW_17510</name>
</gene>